<dbReference type="PANTHER" id="PTHR42973">
    <property type="entry name" value="BINDING OXIDOREDUCTASE, PUTATIVE (AFU_ORTHOLOGUE AFUA_1G17690)-RELATED"/>
    <property type="match status" value="1"/>
</dbReference>
<dbReference type="OrthoDB" id="9775082at2"/>
<evidence type="ECO:0000256" key="5">
    <source>
        <dbReference type="ARBA" id="ARBA00023002"/>
    </source>
</evidence>
<evidence type="ECO:0000256" key="2">
    <source>
        <dbReference type="ARBA" id="ARBA00005466"/>
    </source>
</evidence>
<dbReference type="SUPFAM" id="SSF56176">
    <property type="entry name" value="FAD-binding/transporter-associated domain-like"/>
    <property type="match status" value="1"/>
</dbReference>
<evidence type="ECO:0000313" key="7">
    <source>
        <dbReference type="EMBL" id="RYC32636.1"/>
    </source>
</evidence>
<gene>
    <name evidence="7" type="ORF">D3273_07875</name>
</gene>
<keyword evidence="5" id="KW-0560">Oxidoreductase</keyword>
<dbReference type="RefSeq" id="WP_129225201.1">
    <property type="nucleotide sequence ID" value="NZ_QYBB01000006.1"/>
</dbReference>
<sequence length="510" mass="55413">MILDRRRFLQSAAIVAGGSALGRAVDPVPASALSRPGGGALDSLSKALKGRLLRPGDDGYAVAAWPNAGRWADVHPRAVALCTGPDDVRACVEWLQGQKGPSRDFAVRSGGHNYAGFSTTDGLLIDVKPMNRITIDRGTRTAVVEAGASNQDLADALRGAGFAVPSGRCPTVGTSGLVLGGGWGFSATRHGLTCDSLRSTEVVTADGRLRRAAEARDLDPDLFWAARGGGGGNFGVHTSFIFDLYDVKNVDVTVFNIVWPATRQVEIVLALQQIQAENATTLSTRTKIAPSKVGVPTRDDLAVQTFGQFWGPPDQFRAAMAKAISIADPAILEVNGMSYWSARDYLVTDDPLGLYDLRSRYVKGGLSGDAVDTMLTQMTRWPGGSLRQDNMGILFAVGGKVKEKRPEDTAYVHRQADYIFEMETTWSPLDTPAVVARQKEWLAGYFDAMERHVMQQSYVNFPSRSLPDWQRAYYGDNLGRLSQVKLQYDPHEFFRFPQSVPLPSRVSARG</sequence>
<protein>
    <submittedName>
        <fullName evidence="7">FAD-binding protein</fullName>
    </submittedName>
</protein>
<dbReference type="Pfam" id="PF01565">
    <property type="entry name" value="FAD_binding_4"/>
    <property type="match status" value="1"/>
</dbReference>
<dbReference type="GO" id="GO:0016491">
    <property type="term" value="F:oxidoreductase activity"/>
    <property type="evidence" value="ECO:0007669"/>
    <property type="project" value="UniProtKB-KW"/>
</dbReference>
<dbReference type="InterPro" id="IPR006094">
    <property type="entry name" value="Oxid_FAD_bind_N"/>
</dbReference>
<dbReference type="PANTHER" id="PTHR42973:SF39">
    <property type="entry name" value="FAD-BINDING PCMH-TYPE DOMAIN-CONTAINING PROTEIN"/>
    <property type="match status" value="1"/>
</dbReference>
<evidence type="ECO:0000256" key="3">
    <source>
        <dbReference type="ARBA" id="ARBA00022630"/>
    </source>
</evidence>
<dbReference type="InterPro" id="IPR012951">
    <property type="entry name" value="BBE"/>
</dbReference>
<comment type="caution">
    <text evidence="7">The sequence shown here is derived from an EMBL/GenBank/DDBJ whole genome shotgun (WGS) entry which is preliminary data.</text>
</comment>
<dbReference type="InterPro" id="IPR016166">
    <property type="entry name" value="FAD-bd_PCMH"/>
</dbReference>
<dbReference type="PROSITE" id="PS51387">
    <property type="entry name" value="FAD_PCMH"/>
    <property type="match status" value="1"/>
</dbReference>
<feature type="domain" description="FAD-binding PCMH-type" evidence="6">
    <location>
        <begin position="72"/>
        <end position="247"/>
    </location>
</feature>
<evidence type="ECO:0000313" key="8">
    <source>
        <dbReference type="Proteomes" id="UP000290759"/>
    </source>
</evidence>
<dbReference type="Gene3D" id="3.40.462.20">
    <property type="match status" value="1"/>
</dbReference>
<dbReference type="PROSITE" id="PS51318">
    <property type="entry name" value="TAT"/>
    <property type="match status" value="1"/>
</dbReference>
<organism evidence="7 8">
    <name type="scientific">Lichenibacterium minor</name>
    <dbReference type="NCBI Taxonomy" id="2316528"/>
    <lineage>
        <taxon>Bacteria</taxon>
        <taxon>Pseudomonadati</taxon>
        <taxon>Pseudomonadota</taxon>
        <taxon>Alphaproteobacteria</taxon>
        <taxon>Hyphomicrobiales</taxon>
        <taxon>Lichenihabitantaceae</taxon>
        <taxon>Lichenibacterium</taxon>
    </lineage>
</organism>
<name>A0A4Q2UC08_9HYPH</name>
<reference evidence="7 8" key="2">
    <citation type="submission" date="2019-02" db="EMBL/GenBank/DDBJ databases">
        <title>'Lichenibacterium ramalinii' gen. nov. sp. nov., 'Lichenibacterium minor' gen. nov. sp. nov.</title>
        <authorList>
            <person name="Pankratov T."/>
        </authorList>
    </citation>
    <scope>NUCLEOTIDE SEQUENCE [LARGE SCALE GENOMIC DNA]</scope>
    <source>
        <strain evidence="7 8">RmlP026</strain>
    </source>
</reference>
<dbReference type="EMBL" id="QYBB01000006">
    <property type="protein sequence ID" value="RYC32636.1"/>
    <property type="molecule type" value="Genomic_DNA"/>
</dbReference>
<dbReference type="Pfam" id="PF08031">
    <property type="entry name" value="BBE"/>
    <property type="match status" value="1"/>
</dbReference>
<comment type="similarity">
    <text evidence="2">Belongs to the oxygen-dependent FAD-linked oxidoreductase family.</text>
</comment>
<dbReference type="GO" id="GO:0071949">
    <property type="term" value="F:FAD binding"/>
    <property type="evidence" value="ECO:0007669"/>
    <property type="project" value="InterPro"/>
</dbReference>
<keyword evidence="8" id="KW-1185">Reference proteome</keyword>
<accession>A0A4Q2UC08</accession>
<dbReference type="AlphaFoldDB" id="A0A4Q2UC08"/>
<dbReference type="InterPro" id="IPR050416">
    <property type="entry name" value="FAD-linked_Oxidoreductase"/>
</dbReference>
<keyword evidence="4" id="KW-0274">FAD</keyword>
<evidence type="ECO:0000259" key="6">
    <source>
        <dbReference type="PROSITE" id="PS51387"/>
    </source>
</evidence>
<dbReference type="InterPro" id="IPR016169">
    <property type="entry name" value="FAD-bd_PCMH_sub2"/>
</dbReference>
<dbReference type="InterPro" id="IPR036318">
    <property type="entry name" value="FAD-bd_PCMH-like_sf"/>
</dbReference>
<dbReference type="Gene3D" id="3.30.465.10">
    <property type="match status" value="1"/>
</dbReference>
<proteinExistence type="inferred from homology"/>
<dbReference type="InterPro" id="IPR006311">
    <property type="entry name" value="TAT_signal"/>
</dbReference>
<keyword evidence="3" id="KW-0285">Flavoprotein</keyword>
<comment type="cofactor">
    <cofactor evidence="1">
        <name>FAD</name>
        <dbReference type="ChEBI" id="CHEBI:57692"/>
    </cofactor>
</comment>
<evidence type="ECO:0000256" key="1">
    <source>
        <dbReference type="ARBA" id="ARBA00001974"/>
    </source>
</evidence>
<dbReference type="Proteomes" id="UP000290759">
    <property type="component" value="Unassembled WGS sequence"/>
</dbReference>
<reference evidence="7 8" key="1">
    <citation type="submission" date="2018-12" db="EMBL/GenBank/DDBJ databases">
        <authorList>
            <person name="Grouzdev D.S."/>
            <person name="Krutkina M.S."/>
        </authorList>
    </citation>
    <scope>NUCLEOTIDE SEQUENCE [LARGE SCALE GENOMIC DNA]</scope>
    <source>
        <strain evidence="7 8">RmlP026</strain>
    </source>
</reference>
<evidence type="ECO:0000256" key="4">
    <source>
        <dbReference type="ARBA" id="ARBA00022827"/>
    </source>
</evidence>